<dbReference type="InterPro" id="IPR003439">
    <property type="entry name" value="ABC_transporter-like_ATP-bd"/>
</dbReference>
<evidence type="ECO:0000313" key="7">
    <source>
        <dbReference type="EMBL" id="GGN08029.1"/>
    </source>
</evidence>
<dbReference type="InterPro" id="IPR015854">
    <property type="entry name" value="ABC_transpr_LolD-like"/>
</dbReference>
<feature type="compositionally biased region" description="Polar residues" evidence="5">
    <location>
        <begin position="12"/>
        <end position="28"/>
    </location>
</feature>
<accession>A0ABQ2IHK7</accession>
<keyword evidence="4 7" id="KW-0067">ATP-binding</keyword>
<gene>
    <name evidence="7" type="ORF">GCM10009721_39670</name>
</gene>
<evidence type="ECO:0000259" key="6">
    <source>
        <dbReference type="PROSITE" id="PS50893"/>
    </source>
</evidence>
<organism evidence="7 8">
    <name type="scientific">Terrabacter tumescens</name>
    <dbReference type="NCBI Taxonomy" id="60443"/>
    <lineage>
        <taxon>Bacteria</taxon>
        <taxon>Bacillati</taxon>
        <taxon>Actinomycetota</taxon>
        <taxon>Actinomycetes</taxon>
        <taxon>Micrococcales</taxon>
        <taxon>Intrasporangiaceae</taxon>
        <taxon>Terrabacter</taxon>
    </lineage>
</organism>
<keyword evidence="2" id="KW-0813">Transport</keyword>
<dbReference type="InterPro" id="IPR003593">
    <property type="entry name" value="AAA+_ATPase"/>
</dbReference>
<dbReference type="InterPro" id="IPR027417">
    <property type="entry name" value="P-loop_NTPase"/>
</dbReference>
<dbReference type="PANTHER" id="PTHR24220">
    <property type="entry name" value="IMPORT ATP-BINDING PROTEIN"/>
    <property type="match status" value="1"/>
</dbReference>
<dbReference type="EMBL" id="BMNZ01000009">
    <property type="protein sequence ID" value="GGN08029.1"/>
    <property type="molecule type" value="Genomic_DNA"/>
</dbReference>
<keyword evidence="8" id="KW-1185">Reference proteome</keyword>
<sequence length="259" mass="26905">MISLSGAGAAPSVSSNGVTGNVEPTGSQPAAALTADRLYRFFRTGDEETLALRGVSLTVARGQTVAVVGPSGCGKSTLLACLAGLDEPDGGTVRVGGQRLSHRPEAERARLRARRIGVLMQSRNLLPHLNIRANIELARTAGRVRPRLRGATEGSSAPAGVTELLERVGLTRRAQAYASELSGGELARAGLAVALANDPDIVLADEPTGELDGDTEQHVLELLRDRAGAGAALLVVTHSPRVVAIADRVIHLHDGMVTS</sequence>
<dbReference type="GO" id="GO:0005524">
    <property type="term" value="F:ATP binding"/>
    <property type="evidence" value="ECO:0007669"/>
    <property type="project" value="UniProtKB-KW"/>
</dbReference>
<proteinExistence type="inferred from homology"/>
<evidence type="ECO:0000256" key="2">
    <source>
        <dbReference type="ARBA" id="ARBA00022448"/>
    </source>
</evidence>
<dbReference type="PROSITE" id="PS00211">
    <property type="entry name" value="ABC_TRANSPORTER_1"/>
    <property type="match status" value="1"/>
</dbReference>
<dbReference type="SMART" id="SM00382">
    <property type="entry name" value="AAA"/>
    <property type="match status" value="1"/>
</dbReference>
<dbReference type="RefSeq" id="WP_229675108.1">
    <property type="nucleotide sequence ID" value="NZ_BMNZ01000009.1"/>
</dbReference>
<dbReference type="PROSITE" id="PS50893">
    <property type="entry name" value="ABC_TRANSPORTER_2"/>
    <property type="match status" value="1"/>
</dbReference>
<comment type="similarity">
    <text evidence="1">Belongs to the ABC transporter superfamily.</text>
</comment>
<evidence type="ECO:0000256" key="5">
    <source>
        <dbReference type="SAM" id="MobiDB-lite"/>
    </source>
</evidence>
<comment type="caution">
    <text evidence="7">The sequence shown here is derived from an EMBL/GenBank/DDBJ whole genome shotgun (WGS) entry which is preliminary data.</text>
</comment>
<feature type="region of interest" description="Disordered" evidence="5">
    <location>
        <begin position="1"/>
        <end position="28"/>
    </location>
</feature>
<evidence type="ECO:0000256" key="4">
    <source>
        <dbReference type="ARBA" id="ARBA00022840"/>
    </source>
</evidence>
<dbReference type="SUPFAM" id="SSF52540">
    <property type="entry name" value="P-loop containing nucleoside triphosphate hydrolases"/>
    <property type="match status" value="1"/>
</dbReference>
<dbReference type="Proteomes" id="UP000623461">
    <property type="component" value="Unassembled WGS sequence"/>
</dbReference>
<evidence type="ECO:0000256" key="3">
    <source>
        <dbReference type="ARBA" id="ARBA00022741"/>
    </source>
</evidence>
<dbReference type="PANTHER" id="PTHR24220:SF689">
    <property type="entry name" value="LIPOPROTEIN-RELEASING SYSTEM ATP-BINDING PROTEIN LOLD"/>
    <property type="match status" value="1"/>
</dbReference>
<dbReference type="Gene3D" id="3.40.50.300">
    <property type="entry name" value="P-loop containing nucleotide triphosphate hydrolases"/>
    <property type="match status" value="1"/>
</dbReference>
<reference evidence="8" key="1">
    <citation type="journal article" date="2019" name="Int. J. Syst. Evol. Microbiol.">
        <title>The Global Catalogue of Microorganisms (GCM) 10K type strain sequencing project: providing services to taxonomists for standard genome sequencing and annotation.</title>
        <authorList>
            <consortium name="The Broad Institute Genomics Platform"/>
            <consortium name="The Broad Institute Genome Sequencing Center for Infectious Disease"/>
            <person name="Wu L."/>
            <person name="Ma J."/>
        </authorList>
    </citation>
    <scope>NUCLEOTIDE SEQUENCE [LARGE SCALE GENOMIC DNA]</scope>
    <source>
        <strain evidence="8">JCM 1365</strain>
    </source>
</reference>
<protein>
    <submittedName>
        <fullName evidence="7">ABC transporter ATP-binding protein</fullName>
    </submittedName>
</protein>
<feature type="domain" description="ABC transporter" evidence="6">
    <location>
        <begin position="33"/>
        <end position="259"/>
    </location>
</feature>
<evidence type="ECO:0000313" key="8">
    <source>
        <dbReference type="Proteomes" id="UP000623461"/>
    </source>
</evidence>
<dbReference type="CDD" id="cd03255">
    <property type="entry name" value="ABC_MJ0796_LolCDE_FtsE"/>
    <property type="match status" value="1"/>
</dbReference>
<name>A0ABQ2IHK7_9MICO</name>
<dbReference type="InterPro" id="IPR017871">
    <property type="entry name" value="ABC_transporter-like_CS"/>
</dbReference>
<evidence type="ECO:0000256" key="1">
    <source>
        <dbReference type="ARBA" id="ARBA00005417"/>
    </source>
</evidence>
<dbReference type="Pfam" id="PF00005">
    <property type="entry name" value="ABC_tran"/>
    <property type="match status" value="1"/>
</dbReference>
<dbReference type="InterPro" id="IPR017911">
    <property type="entry name" value="MacB-like_ATP-bd"/>
</dbReference>
<keyword evidence="3" id="KW-0547">Nucleotide-binding</keyword>